<protein>
    <submittedName>
        <fullName evidence="2">Uncharacterized protein</fullName>
    </submittedName>
</protein>
<evidence type="ECO:0000313" key="3">
    <source>
        <dbReference type="Proteomes" id="UP000799324"/>
    </source>
</evidence>
<feature type="compositionally biased region" description="Polar residues" evidence="1">
    <location>
        <begin position="1"/>
        <end position="13"/>
    </location>
</feature>
<evidence type="ECO:0000313" key="2">
    <source>
        <dbReference type="EMBL" id="KAF2654825.1"/>
    </source>
</evidence>
<name>A0A6A6T488_9PLEO</name>
<reference evidence="2" key="1">
    <citation type="journal article" date="2020" name="Stud. Mycol.">
        <title>101 Dothideomycetes genomes: a test case for predicting lifestyles and emergence of pathogens.</title>
        <authorList>
            <person name="Haridas S."/>
            <person name="Albert R."/>
            <person name="Binder M."/>
            <person name="Bloem J."/>
            <person name="Labutti K."/>
            <person name="Salamov A."/>
            <person name="Andreopoulos B."/>
            <person name="Baker S."/>
            <person name="Barry K."/>
            <person name="Bills G."/>
            <person name="Bluhm B."/>
            <person name="Cannon C."/>
            <person name="Castanera R."/>
            <person name="Culley D."/>
            <person name="Daum C."/>
            <person name="Ezra D."/>
            <person name="Gonzalez J."/>
            <person name="Henrissat B."/>
            <person name="Kuo A."/>
            <person name="Liang C."/>
            <person name="Lipzen A."/>
            <person name="Lutzoni F."/>
            <person name="Magnuson J."/>
            <person name="Mondo S."/>
            <person name="Nolan M."/>
            <person name="Ohm R."/>
            <person name="Pangilinan J."/>
            <person name="Park H.-J."/>
            <person name="Ramirez L."/>
            <person name="Alfaro M."/>
            <person name="Sun H."/>
            <person name="Tritt A."/>
            <person name="Yoshinaga Y."/>
            <person name="Zwiers L.-H."/>
            <person name="Turgeon B."/>
            <person name="Goodwin S."/>
            <person name="Spatafora J."/>
            <person name="Crous P."/>
            <person name="Grigoriev I."/>
        </authorList>
    </citation>
    <scope>NUCLEOTIDE SEQUENCE</scope>
    <source>
        <strain evidence="2">CBS 122681</strain>
    </source>
</reference>
<dbReference type="Proteomes" id="UP000799324">
    <property type="component" value="Unassembled WGS sequence"/>
</dbReference>
<dbReference type="AlphaFoldDB" id="A0A6A6T488"/>
<organism evidence="2 3">
    <name type="scientific">Lophiostoma macrostomum CBS 122681</name>
    <dbReference type="NCBI Taxonomy" id="1314788"/>
    <lineage>
        <taxon>Eukaryota</taxon>
        <taxon>Fungi</taxon>
        <taxon>Dikarya</taxon>
        <taxon>Ascomycota</taxon>
        <taxon>Pezizomycotina</taxon>
        <taxon>Dothideomycetes</taxon>
        <taxon>Pleosporomycetidae</taxon>
        <taxon>Pleosporales</taxon>
        <taxon>Lophiostomataceae</taxon>
        <taxon>Lophiostoma</taxon>
    </lineage>
</organism>
<sequence length="79" mass="8204">MPSSPRATMSSGCTAPAARNATGHQPVTSQSPAISPPLSTSISPSPPQNSCKFAKIPANSPKFLDIYQTPHFTPPIGIM</sequence>
<evidence type="ECO:0000256" key="1">
    <source>
        <dbReference type="SAM" id="MobiDB-lite"/>
    </source>
</evidence>
<proteinExistence type="predicted"/>
<gene>
    <name evidence="2" type="ORF">K491DRAFT_458257</name>
</gene>
<feature type="compositionally biased region" description="Low complexity" evidence="1">
    <location>
        <begin position="31"/>
        <end position="43"/>
    </location>
</feature>
<accession>A0A6A6T488</accession>
<keyword evidence="3" id="KW-1185">Reference proteome</keyword>
<dbReference type="EMBL" id="MU004358">
    <property type="protein sequence ID" value="KAF2654825.1"/>
    <property type="molecule type" value="Genomic_DNA"/>
</dbReference>
<feature type="region of interest" description="Disordered" evidence="1">
    <location>
        <begin position="1"/>
        <end position="54"/>
    </location>
</feature>